<dbReference type="AlphaFoldDB" id="A0A383AGZ1"/>
<sequence>MNSIHHQKIIDTHIHLWDLQKHSYDWIKSASVEKLKENYVLENFLQDSNSLNVEKAVHVQAEINTNLNIQETKWLQSIADNNTKGIPNAIIGFVDLTHDNVEEELEQHMQFLNFRGIRQILKYENKKENNEPNLLKNEKWNHNLKFLEKKNLSFDLLIFYHQYKQAASVIAGYPQLHFVINHTLWPQDVSDENFVLWKNSINILSSFENVSIKLSGFGERDSNWELENIKGFVNYAIEKFGID</sequence>
<dbReference type="InterPro" id="IPR006680">
    <property type="entry name" value="Amidohydro-rel"/>
</dbReference>
<comment type="similarity">
    <text evidence="1">Belongs to the metallo-dependent hydrolases superfamily.</text>
</comment>
<dbReference type="Pfam" id="PF04909">
    <property type="entry name" value="Amidohydro_2"/>
    <property type="match status" value="1"/>
</dbReference>
<proteinExistence type="inferred from homology"/>
<organism evidence="3">
    <name type="scientific">marine metagenome</name>
    <dbReference type="NCBI Taxonomy" id="408172"/>
    <lineage>
        <taxon>unclassified sequences</taxon>
        <taxon>metagenomes</taxon>
        <taxon>ecological metagenomes</taxon>
    </lineage>
</organism>
<protein>
    <recommendedName>
        <fullName evidence="2">Amidohydrolase-related domain-containing protein</fullName>
    </recommendedName>
</protein>
<feature type="domain" description="Amidohydrolase-related" evidence="2">
    <location>
        <begin position="10"/>
        <end position="243"/>
    </location>
</feature>
<evidence type="ECO:0000313" key="3">
    <source>
        <dbReference type="EMBL" id="SVE06850.1"/>
    </source>
</evidence>
<name>A0A383AGZ1_9ZZZZ</name>
<evidence type="ECO:0000259" key="2">
    <source>
        <dbReference type="Pfam" id="PF04909"/>
    </source>
</evidence>
<dbReference type="Gene3D" id="3.20.20.140">
    <property type="entry name" value="Metal-dependent hydrolases"/>
    <property type="match status" value="1"/>
</dbReference>
<gene>
    <name evidence="3" type="ORF">METZ01_LOCUS459704</name>
</gene>
<accession>A0A383AGZ1</accession>
<dbReference type="PANTHER" id="PTHR43569:SF2">
    <property type="entry name" value="AMIDOHYDROLASE-RELATED DOMAIN-CONTAINING PROTEIN"/>
    <property type="match status" value="1"/>
</dbReference>
<dbReference type="InterPro" id="IPR052350">
    <property type="entry name" value="Metallo-dep_Lactonases"/>
</dbReference>
<reference evidence="3" key="1">
    <citation type="submission" date="2018-05" db="EMBL/GenBank/DDBJ databases">
        <authorList>
            <person name="Lanie J.A."/>
            <person name="Ng W.-L."/>
            <person name="Kazmierczak K.M."/>
            <person name="Andrzejewski T.M."/>
            <person name="Davidsen T.M."/>
            <person name="Wayne K.J."/>
            <person name="Tettelin H."/>
            <person name="Glass J.I."/>
            <person name="Rusch D."/>
            <person name="Podicherti R."/>
            <person name="Tsui H.-C.T."/>
            <person name="Winkler M.E."/>
        </authorList>
    </citation>
    <scope>NUCLEOTIDE SEQUENCE</scope>
</reference>
<dbReference type="EMBL" id="UINC01191952">
    <property type="protein sequence ID" value="SVE06850.1"/>
    <property type="molecule type" value="Genomic_DNA"/>
</dbReference>
<dbReference type="GO" id="GO:0016787">
    <property type="term" value="F:hydrolase activity"/>
    <property type="evidence" value="ECO:0007669"/>
    <property type="project" value="InterPro"/>
</dbReference>
<dbReference type="InterPro" id="IPR032466">
    <property type="entry name" value="Metal_Hydrolase"/>
</dbReference>
<feature type="non-terminal residue" evidence="3">
    <location>
        <position position="243"/>
    </location>
</feature>
<dbReference type="SUPFAM" id="SSF51556">
    <property type="entry name" value="Metallo-dependent hydrolases"/>
    <property type="match status" value="1"/>
</dbReference>
<dbReference type="PANTHER" id="PTHR43569">
    <property type="entry name" value="AMIDOHYDROLASE"/>
    <property type="match status" value="1"/>
</dbReference>
<evidence type="ECO:0000256" key="1">
    <source>
        <dbReference type="ARBA" id="ARBA00038310"/>
    </source>
</evidence>